<proteinExistence type="predicted"/>
<reference evidence="3" key="1">
    <citation type="submission" date="2012-12" db="EMBL/GenBank/DDBJ databases">
        <authorList>
            <person name="Hellsten U."/>
            <person name="Grimwood J."/>
            <person name="Chapman J.A."/>
            <person name="Shapiro H."/>
            <person name="Aerts A."/>
            <person name="Otillar R.P."/>
            <person name="Terry A.Y."/>
            <person name="Boore J.L."/>
            <person name="Simakov O."/>
            <person name="Marletaz F."/>
            <person name="Cho S.-J."/>
            <person name="Edsinger-Gonzales E."/>
            <person name="Havlak P."/>
            <person name="Kuo D.-H."/>
            <person name="Larsson T."/>
            <person name="Lv J."/>
            <person name="Arendt D."/>
            <person name="Savage R."/>
            <person name="Osoegawa K."/>
            <person name="de Jong P."/>
            <person name="Lindberg D.R."/>
            <person name="Seaver E.C."/>
            <person name="Weisblat D.A."/>
            <person name="Putnam N.H."/>
            <person name="Grigoriev I.V."/>
            <person name="Rokhsar D.S."/>
        </authorList>
    </citation>
    <scope>NUCLEOTIDE SEQUENCE</scope>
    <source>
        <strain evidence="3">I ESC-2004</strain>
    </source>
</reference>
<dbReference type="EMBL" id="AMQN01006614">
    <property type="status" value="NOT_ANNOTATED_CDS"/>
    <property type="molecule type" value="Genomic_DNA"/>
</dbReference>
<reference evidence="1 3" key="2">
    <citation type="journal article" date="2013" name="Nature">
        <title>Insights into bilaterian evolution from three spiralian genomes.</title>
        <authorList>
            <person name="Simakov O."/>
            <person name="Marletaz F."/>
            <person name="Cho S.J."/>
            <person name="Edsinger-Gonzales E."/>
            <person name="Havlak P."/>
            <person name="Hellsten U."/>
            <person name="Kuo D.H."/>
            <person name="Larsson T."/>
            <person name="Lv J."/>
            <person name="Arendt D."/>
            <person name="Savage R."/>
            <person name="Osoegawa K."/>
            <person name="de Jong P."/>
            <person name="Grimwood J."/>
            <person name="Chapman J.A."/>
            <person name="Shapiro H."/>
            <person name="Aerts A."/>
            <person name="Otillar R.P."/>
            <person name="Terry A.Y."/>
            <person name="Boore J.L."/>
            <person name="Grigoriev I.V."/>
            <person name="Lindberg D.R."/>
            <person name="Seaver E.C."/>
            <person name="Weisblat D.A."/>
            <person name="Putnam N.H."/>
            <person name="Rokhsar D.S."/>
        </authorList>
    </citation>
    <scope>NUCLEOTIDE SEQUENCE</scope>
    <source>
        <strain evidence="1 3">I ESC-2004</strain>
    </source>
</reference>
<feature type="non-terminal residue" evidence="1">
    <location>
        <position position="1"/>
    </location>
</feature>
<dbReference type="HOGENOM" id="CLU_000680_22_4_1"/>
<dbReference type="EnsemblMetazoa" id="CapteT144660">
    <property type="protein sequence ID" value="CapteP144660"/>
    <property type="gene ID" value="CapteG144660"/>
</dbReference>
<sequence>DINNMYHWTLESLLTFNPDKCSSMTISRSETNHRQYQMNNSLLNKTIVKRDLGVILDNRLTFDHHIQAKIKKSNSIMALIRRTYTYLDNHTFLLLYKSFVRPHLEYANQV</sequence>
<dbReference type="EMBL" id="KB298780">
    <property type="protein sequence ID" value="ELU08747.1"/>
    <property type="molecule type" value="Genomic_DNA"/>
</dbReference>
<organism evidence="1">
    <name type="scientific">Capitella teleta</name>
    <name type="common">Polychaete worm</name>
    <dbReference type="NCBI Taxonomy" id="283909"/>
    <lineage>
        <taxon>Eukaryota</taxon>
        <taxon>Metazoa</taxon>
        <taxon>Spiralia</taxon>
        <taxon>Lophotrochozoa</taxon>
        <taxon>Annelida</taxon>
        <taxon>Polychaeta</taxon>
        <taxon>Sedentaria</taxon>
        <taxon>Scolecida</taxon>
        <taxon>Capitellidae</taxon>
        <taxon>Capitella</taxon>
    </lineage>
</organism>
<protein>
    <submittedName>
        <fullName evidence="1 2">Uncharacterized protein</fullName>
    </submittedName>
</protein>
<dbReference type="AlphaFoldDB" id="R7UXT6"/>
<evidence type="ECO:0000313" key="3">
    <source>
        <dbReference type="Proteomes" id="UP000014760"/>
    </source>
</evidence>
<name>R7UXT6_CAPTE</name>
<reference evidence="2" key="3">
    <citation type="submission" date="2015-06" db="UniProtKB">
        <authorList>
            <consortium name="EnsemblMetazoa"/>
        </authorList>
    </citation>
    <scope>IDENTIFICATION</scope>
</reference>
<evidence type="ECO:0000313" key="2">
    <source>
        <dbReference type="EnsemblMetazoa" id="CapteP144660"/>
    </source>
</evidence>
<dbReference type="PRINTS" id="PR01345">
    <property type="entry name" value="CERVTRCPTASE"/>
</dbReference>
<dbReference type="Proteomes" id="UP000014760">
    <property type="component" value="Unassembled WGS sequence"/>
</dbReference>
<gene>
    <name evidence="1" type="ORF">CAPTEDRAFT_144660</name>
</gene>
<dbReference type="PANTHER" id="PTHR33332">
    <property type="entry name" value="REVERSE TRANSCRIPTASE DOMAIN-CONTAINING PROTEIN"/>
    <property type="match status" value="1"/>
</dbReference>
<dbReference type="OrthoDB" id="10063766at2759"/>
<keyword evidence="3" id="KW-1185">Reference proteome</keyword>
<accession>R7UXT6</accession>
<dbReference type="OMA" id="VISINHF"/>
<evidence type="ECO:0000313" key="1">
    <source>
        <dbReference type="EMBL" id="ELU08747.1"/>
    </source>
</evidence>